<feature type="region of interest" description="Disordered" evidence="1">
    <location>
        <begin position="1"/>
        <end position="24"/>
    </location>
</feature>
<reference evidence="3 4" key="1">
    <citation type="submission" date="2023-05" db="EMBL/GenBank/DDBJ databases">
        <title>Streptantibioticus silvisoli sp. nov., acidotolerant actinomycetes 1 from pine litter.</title>
        <authorList>
            <person name="Swiecimska M."/>
            <person name="Golinska P."/>
            <person name="Sangal V."/>
            <person name="Wachnowicz B."/>
            <person name="Goodfellow M."/>
        </authorList>
    </citation>
    <scope>NUCLEOTIDE SEQUENCE [LARGE SCALE GENOMIC DNA]</scope>
    <source>
        <strain evidence="3 4">DSM 42109</strain>
    </source>
</reference>
<dbReference type="Gene3D" id="3.10.180.10">
    <property type="entry name" value="2,3-Dihydroxybiphenyl 1,2-Dioxygenase, domain 1"/>
    <property type="match status" value="1"/>
</dbReference>
<dbReference type="InterPro" id="IPR029068">
    <property type="entry name" value="Glyas_Bleomycin-R_OHBP_Dase"/>
</dbReference>
<evidence type="ECO:0000313" key="3">
    <source>
        <dbReference type="EMBL" id="MDJ1137369.1"/>
    </source>
</evidence>
<evidence type="ECO:0000256" key="1">
    <source>
        <dbReference type="SAM" id="MobiDB-lite"/>
    </source>
</evidence>
<dbReference type="EMBL" id="JANCPR020000056">
    <property type="protein sequence ID" value="MDJ1137369.1"/>
    <property type="molecule type" value="Genomic_DNA"/>
</dbReference>
<dbReference type="Proteomes" id="UP001214441">
    <property type="component" value="Unassembled WGS sequence"/>
</dbReference>
<sequence>MADTRNTQNPADPANTERTERTEQHAKYPCVGGIVLGSTDPARLWEWYRAAFAPEAEKEGPVLALDLGGTYLIFESRNDVGRKSVEPGRLLVNFQVEDIRATEKHLIDALNARWVRPVEEAGENVMLGTLEDPDGNYVQILEVTADMSGA</sequence>
<dbReference type="Pfam" id="PF18029">
    <property type="entry name" value="Glyoxalase_6"/>
    <property type="match status" value="1"/>
</dbReference>
<evidence type="ECO:0000313" key="4">
    <source>
        <dbReference type="Proteomes" id="UP001214441"/>
    </source>
</evidence>
<comment type="caution">
    <text evidence="3">The sequence shown here is derived from an EMBL/GenBank/DDBJ whole genome shotgun (WGS) entry which is preliminary data.</text>
</comment>
<dbReference type="SUPFAM" id="SSF54593">
    <property type="entry name" value="Glyoxalase/Bleomycin resistance protein/Dihydroxybiphenyl dioxygenase"/>
    <property type="match status" value="1"/>
</dbReference>
<protein>
    <submittedName>
        <fullName evidence="3">VOC family protein</fullName>
    </submittedName>
</protein>
<dbReference type="InterPro" id="IPR041581">
    <property type="entry name" value="Glyoxalase_6"/>
</dbReference>
<evidence type="ECO:0000259" key="2">
    <source>
        <dbReference type="Pfam" id="PF18029"/>
    </source>
</evidence>
<gene>
    <name evidence="3" type="ORF">NMN56_036555</name>
</gene>
<keyword evidence="4" id="KW-1185">Reference proteome</keyword>
<dbReference type="RefSeq" id="WP_274046671.1">
    <property type="nucleotide sequence ID" value="NZ_JANCPR020000056.1"/>
</dbReference>
<organism evidence="3 4">
    <name type="scientific">Streptomyces iconiensis</name>
    <dbReference type="NCBI Taxonomy" id="1384038"/>
    <lineage>
        <taxon>Bacteria</taxon>
        <taxon>Bacillati</taxon>
        <taxon>Actinomycetota</taxon>
        <taxon>Actinomycetes</taxon>
        <taxon>Kitasatosporales</taxon>
        <taxon>Streptomycetaceae</taxon>
        <taxon>Streptomyces</taxon>
    </lineage>
</organism>
<feature type="compositionally biased region" description="Basic and acidic residues" evidence="1">
    <location>
        <begin position="15"/>
        <end position="24"/>
    </location>
</feature>
<feature type="compositionally biased region" description="Polar residues" evidence="1">
    <location>
        <begin position="1"/>
        <end position="10"/>
    </location>
</feature>
<proteinExistence type="predicted"/>
<feature type="domain" description="Glyoxalase-like" evidence="2">
    <location>
        <begin position="34"/>
        <end position="140"/>
    </location>
</feature>
<name>A0ABT7A7S2_9ACTN</name>
<accession>A0ABT7A7S2</accession>